<evidence type="ECO:0000313" key="12">
    <source>
        <dbReference type="Proteomes" id="UP000224634"/>
    </source>
</evidence>
<protein>
    <recommendedName>
        <fullName evidence="4">pyridoxal 5'-phosphate synthase</fullName>
        <ecNumber evidence="4">1.4.3.5</ecNumber>
    </recommendedName>
</protein>
<dbReference type="EMBL" id="PDNA01000012">
    <property type="protein sequence ID" value="PGH26871.1"/>
    <property type="molecule type" value="Genomic_DNA"/>
</dbReference>
<evidence type="ECO:0000259" key="10">
    <source>
        <dbReference type="Pfam" id="PF10590"/>
    </source>
</evidence>
<name>A0A2B7Z0M4_POLH7</name>
<evidence type="ECO:0000256" key="6">
    <source>
        <dbReference type="ARBA" id="ARBA00022643"/>
    </source>
</evidence>
<keyword evidence="12" id="KW-1185">Reference proteome</keyword>
<dbReference type="STRING" id="1447883.A0A2B7Z0M4"/>
<proteinExistence type="predicted"/>
<evidence type="ECO:0000256" key="3">
    <source>
        <dbReference type="ARBA" id="ARBA00005037"/>
    </source>
</evidence>
<dbReference type="GO" id="GO:0004733">
    <property type="term" value="F:pyridoxamine phosphate oxidase activity"/>
    <property type="evidence" value="ECO:0007669"/>
    <property type="project" value="UniProtKB-EC"/>
</dbReference>
<dbReference type="PANTHER" id="PTHR10851:SF0">
    <property type="entry name" value="PYRIDOXINE-5'-PHOSPHATE OXIDASE"/>
    <property type="match status" value="1"/>
</dbReference>
<dbReference type="PROSITE" id="PS01064">
    <property type="entry name" value="PYRIDOX_OXIDASE"/>
    <property type="match status" value="1"/>
</dbReference>
<dbReference type="EC" id="1.4.3.5" evidence="4"/>
<sequence>MTLDQAEAGVENAGAAAPKPPRHPKRLIFAPGDIAASPALSTSTTTAQSLIHPTPIPAHILNTSSSDPDLIRSNTSTPTANILALSHPSRAHQFTTNPPFTLAQLNLSNPFHQFHSWFRDGRLPATSAPETCVLATARMPLGRVSARVVYLKELDERGWVVYSNWGSREGKGAQVFGAEGGEEDFSGFVAASDEVGQGDGRAQQQHQQQHQGNKWAALTFNWANVERQVRVEGLVEPLSREESETYWRTRERGSQIGAWASQQSKVLWSMEPQQQSAGVAETDAIDDDVDDGRSTLDDRVREMEARFADVQDIPLPPFWGGVRIVPESVEFWQGRKSRLHDRFRYVRVHSGEASGELNEKTFKWRIQRLAP</sequence>
<feature type="domain" description="Pyridoxamine 5'-phosphate oxidase N-terminal" evidence="9">
    <location>
        <begin position="211"/>
        <end position="266"/>
    </location>
</feature>
<feature type="region of interest" description="Disordered" evidence="8">
    <location>
        <begin position="1"/>
        <end position="27"/>
    </location>
</feature>
<dbReference type="PANTHER" id="PTHR10851">
    <property type="entry name" value="PYRIDOXINE-5-PHOSPHATE OXIDASE"/>
    <property type="match status" value="1"/>
</dbReference>
<evidence type="ECO:0000259" key="9">
    <source>
        <dbReference type="Pfam" id="PF01243"/>
    </source>
</evidence>
<keyword evidence="7" id="KW-0560">Oxidoreductase</keyword>
<evidence type="ECO:0000256" key="1">
    <source>
        <dbReference type="ARBA" id="ARBA00001917"/>
    </source>
</evidence>
<comment type="pathway">
    <text evidence="3">Cofactor metabolism; pyridoxal 5'-phosphate salvage; pyridoxal 5'-phosphate from pyridoxine 5'-phosphate: step 1/1.</text>
</comment>
<gene>
    <name evidence="11" type="ORF">AJ80_01453</name>
</gene>
<dbReference type="OrthoDB" id="303614at2759"/>
<dbReference type="GO" id="GO:0010181">
    <property type="term" value="F:FMN binding"/>
    <property type="evidence" value="ECO:0007669"/>
    <property type="project" value="InterPro"/>
</dbReference>
<dbReference type="InterPro" id="IPR019740">
    <property type="entry name" value="Pyridox_Oxase_CS"/>
</dbReference>
<organism evidence="11 12">
    <name type="scientific">Polytolypa hystricis (strain UAMH7299)</name>
    <dbReference type="NCBI Taxonomy" id="1447883"/>
    <lineage>
        <taxon>Eukaryota</taxon>
        <taxon>Fungi</taxon>
        <taxon>Dikarya</taxon>
        <taxon>Ascomycota</taxon>
        <taxon>Pezizomycotina</taxon>
        <taxon>Eurotiomycetes</taxon>
        <taxon>Eurotiomycetidae</taxon>
        <taxon>Onygenales</taxon>
        <taxon>Onygenales incertae sedis</taxon>
        <taxon>Polytolypa</taxon>
    </lineage>
</organism>
<evidence type="ECO:0000256" key="5">
    <source>
        <dbReference type="ARBA" id="ARBA00022630"/>
    </source>
</evidence>
<dbReference type="Pfam" id="PF01243">
    <property type="entry name" value="PNPOx_N"/>
    <property type="match status" value="1"/>
</dbReference>
<dbReference type="AlphaFoldDB" id="A0A2B7Z0M4"/>
<comment type="pathway">
    <text evidence="2">Cofactor metabolism; pyridoxal 5'-phosphate salvage; pyridoxal 5'-phosphate from pyridoxamine 5'-phosphate: step 1/1.</text>
</comment>
<evidence type="ECO:0000313" key="11">
    <source>
        <dbReference type="EMBL" id="PGH26871.1"/>
    </source>
</evidence>
<dbReference type="SUPFAM" id="SSF50475">
    <property type="entry name" value="FMN-binding split barrel"/>
    <property type="match status" value="1"/>
</dbReference>
<evidence type="ECO:0000256" key="2">
    <source>
        <dbReference type="ARBA" id="ARBA00004738"/>
    </source>
</evidence>
<keyword evidence="5" id="KW-0285">Flavoprotein</keyword>
<feature type="compositionally biased region" description="Low complexity" evidence="8">
    <location>
        <begin position="1"/>
        <end position="17"/>
    </location>
</feature>
<dbReference type="UniPathway" id="UPA01068">
    <property type="reaction ID" value="UER00304"/>
</dbReference>
<dbReference type="Gene3D" id="2.30.110.10">
    <property type="entry name" value="Electron Transport, Fmn-binding Protein, Chain A"/>
    <property type="match status" value="1"/>
</dbReference>
<evidence type="ECO:0000256" key="7">
    <source>
        <dbReference type="ARBA" id="ARBA00023002"/>
    </source>
</evidence>
<dbReference type="InterPro" id="IPR012349">
    <property type="entry name" value="Split_barrel_FMN-bd"/>
</dbReference>
<evidence type="ECO:0000256" key="4">
    <source>
        <dbReference type="ARBA" id="ARBA00012801"/>
    </source>
</evidence>
<keyword evidence="6" id="KW-0288">FMN</keyword>
<dbReference type="GO" id="GO:0008615">
    <property type="term" value="P:pyridoxine biosynthetic process"/>
    <property type="evidence" value="ECO:0007669"/>
    <property type="project" value="InterPro"/>
</dbReference>
<accession>A0A2B7Z0M4</accession>
<dbReference type="InterPro" id="IPR019576">
    <property type="entry name" value="Pyridoxamine_oxidase_dimer_C"/>
</dbReference>
<comment type="cofactor">
    <cofactor evidence="1">
        <name>FMN</name>
        <dbReference type="ChEBI" id="CHEBI:58210"/>
    </cofactor>
</comment>
<evidence type="ECO:0000256" key="8">
    <source>
        <dbReference type="SAM" id="MobiDB-lite"/>
    </source>
</evidence>
<dbReference type="InterPro" id="IPR000659">
    <property type="entry name" value="Pyridox_Oxase"/>
</dbReference>
<feature type="domain" description="Pyridoxine 5'-phosphate oxidase dimerisation C-terminal" evidence="10">
    <location>
        <begin position="319"/>
        <end position="371"/>
    </location>
</feature>
<comment type="caution">
    <text evidence="11">The sequence shown here is derived from an EMBL/GenBank/DDBJ whole genome shotgun (WGS) entry which is preliminary data.</text>
</comment>
<reference evidence="11 12" key="1">
    <citation type="submission" date="2017-10" db="EMBL/GenBank/DDBJ databases">
        <title>Comparative genomics in systemic dimorphic fungi from Ajellomycetaceae.</title>
        <authorList>
            <person name="Munoz J.F."/>
            <person name="Mcewen J.G."/>
            <person name="Clay O.K."/>
            <person name="Cuomo C.A."/>
        </authorList>
    </citation>
    <scope>NUCLEOTIDE SEQUENCE [LARGE SCALE GENOMIC DNA]</scope>
    <source>
        <strain evidence="11 12">UAMH7299</strain>
    </source>
</reference>
<dbReference type="Pfam" id="PF10590">
    <property type="entry name" value="PNP_phzG_C"/>
    <property type="match status" value="1"/>
</dbReference>
<dbReference type="InterPro" id="IPR011576">
    <property type="entry name" value="Pyridox_Oxase_N"/>
</dbReference>
<dbReference type="Proteomes" id="UP000224634">
    <property type="component" value="Unassembled WGS sequence"/>
</dbReference>